<feature type="domain" description="ABC3 transporter permease C-terminal" evidence="8">
    <location>
        <begin position="262"/>
        <end position="371"/>
    </location>
</feature>
<accession>A0A938Y638</accession>
<reference evidence="9" key="1">
    <citation type="submission" date="2021-01" db="EMBL/GenBank/DDBJ databases">
        <title>Novel species in genus Nocardioides.</title>
        <authorList>
            <person name="Zhang G."/>
        </authorList>
    </citation>
    <scope>NUCLEOTIDE SEQUENCE</scope>
    <source>
        <strain evidence="9">Zg-536</strain>
    </source>
</reference>
<evidence type="ECO:0000259" key="8">
    <source>
        <dbReference type="Pfam" id="PF02687"/>
    </source>
</evidence>
<keyword evidence="6 7" id="KW-0472">Membrane</keyword>
<comment type="subcellular location">
    <subcellularLocation>
        <location evidence="1">Cell membrane</location>
        <topology evidence="1">Multi-pass membrane protein</topology>
    </subcellularLocation>
</comment>
<evidence type="ECO:0000256" key="2">
    <source>
        <dbReference type="ARBA" id="ARBA00022448"/>
    </source>
</evidence>
<feature type="transmembrane region" description="Helical" evidence="7">
    <location>
        <begin position="262"/>
        <end position="281"/>
    </location>
</feature>
<evidence type="ECO:0000256" key="1">
    <source>
        <dbReference type="ARBA" id="ARBA00004651"/>
    </source>
</evidence>
<sequence length="379" mass="39394">MRPQFLAVRELRFARGRFALMGSVVALIAVLMVLLSGLSSGLVNDGVSGLQKMPVTSLAFQHDVEKGSAFSRSVVGPDAVETWSKRDDVAEAAPLGNTLANGRTDKGVEIDLALIGVELGSFLDPDVVDGEPLSGDNEIVISETALDEGVEIGDTVVLEPSGMELRVVGVLDGQHTFGHVDMAYLSLPSWQEAKAGVRPGDQVPDRVYEDITAVAVQAKDGDATDLAAADKAADTTSMTLEESFGASPGYTAETSTLQLIKVFLYLISALVVGAFFTVLTIQRKGEIAVLRAMGAGRRYLLGESLLQSFVLLVVSAGLGIAVGVGLGLAIGTTSMPFALEAGPIAFAGILLLVLGMLGAAAAVLRITKVDPLSALGGNR</sequence>
<keyword evidence="4 7" id="KW-0812">Transmembrane</keyword>
<dbReference type="InterPro" id="IPR051125">
    <property type="entry name" value="ABC-4/HrtB_transporter"/>
</dbReference>
<name>A0A938Y638_9ACTN</name>
<evidence type="ECO:0000313" key="9">
    <source>
        <dbReference type="EMBL" id="MBM9459899.1"/>
    </source>
</evidence>
<evidence type="ECO:0000256" key="4">
    <source>
        <dbReference type="ARBA" id="ARBA00022692"/>
    </source>
</evidence>
<feature type="transmembrane region" description="Helical" evidence="7">
    <location>
        <begin position="309"/>
        <end position="332"/>
    </location>
</feature>
<keyword evidence="3" id="KW-1003">Cell membrane</keyword>
<dbReference type="Pfam" id="PF02687">
    <property type="entry name" value="FtsX"/>
    <property type="match status" value="1"/>
</dbReference>
<dbReference type="EMBL" id="JAERTX010000006">
    <property type="protein sequence ID" value="MBM9459899.1"/>
    <property type="molecule type" value="Genomic_DNA"/>
</dbReference>
<evidence type="ECO:0000256" key="6">
    <source>
        <dbReference type="ARBA" id="ARBA00023136"/>
    </source>
</evidence>
<protein>
    <submittedName>
        <fullName evidence="9">ABC transporter permease</fullName>
    </submittedName>
</protein>
<keyword evidence="2" id="KW-0813">Transport</keyword>
<proteinExistence type="predicted"/>
<dbReference type="PANTHER" id="PTHR43738">
    <property type="entry name" value="ABC TRANSPORTER, MEMBRANE PROTEIN"/>
    <property type="match status" value="1"/>
</dbReference>
<evidence type="ECO:0000313" key="10">
    <source>
        <dbReference type="Proteomes" id="UP000663791"/>
    </source>
</evidence>
<keyword evidence="5 7" id="KW-1133">Transmembrane helix</keyword>
<dbReference type="GO" id="GO:0005886">
    <property type="term" value="C:plasma membrane"/>
    <property type="evidence" value="ECO:0007669"/>
    <property type="project" value="UniProtKB-SubCell"/>
</dbReference>
<dbReference type="RefSeq" id="WP_205291207.1">
    <property type="nucleotide sequence ID" value="NZ_CP074406.1"/>
</dbReference>
<evidence type="ECO:0000256" key="7">
    <source>
        <dbReference type="SAM" id="Phobius"/>
    </source>
</evidence>
<dbReference type="AlphaFoldDB" id="A0A938Y638"/>
<comment type="caution">
    <text evidence="9">The sequence shown here is derived from an EMBL/GenBank/DDBJ whole genome shotgun (WGS) entry which is preliminary data.</text>
</comment>
<evidence type="ECO:0000256" key="5">
    <source>
        <dbReference type="ARBA" id="ARBA00022989"/>
    </source>
</evidence>
<feature type="transmembrane region" description="Helical" evidence="7">
    <location>
        <begin position="344"/>
        <end position="364"/>
    </location>
</feature>
<evidence type="ECO:0000256" key="3">
    <source>
        <dbReference type="ARBA" id="ARBA00022475"/>
    </source>
</evidence>
<dbReference type="Proteomes" id="UP000663791">
    <property type="component" value="Unassembled WGS sequence"/>
</dbReference>
<organism evidence="9 10">
    <name type="scientific">Nocardioides faecalis</name>
    <dbReference type="NCBI Taxonomy" id="2803858"/>
    <lineage>
        <taxon>Bacteria</taxon>
        <taxon>Bacillati</taxon>
        <taxon>Actinomycetota</taxon>
        <taxon>Actinomycetes</taxon>
        <taxon>Propionibacteriales</taxon>
        <taxon>Nocardioidaceae</taxon>
        <taxon>Nocardioides</taxon>
    </lineage>
</organism>
<gene>
    <name evidence="9" type="ORF">JK386_08270</name>
</gene>
<dbReference type="PANTHER" id="PTHR43738:SF1">
    <property type="entry name" value="HEMIN TRANSPORT SYSTEM PERMEASE PROTEIN HRTB-RELATED"/>
    <property type="match status" value="1"/>
</dbReference>
<keyword evidence="10" id="KW-1185">Reference proteome</keyword>
<dbReference type="InterPro" id="IPR003838">
    <property type="entry name" value="ABC3_permease_C"/>
</dbReference>